<protein>
    <submittedName>
        <fullName evidence="1">Uncharacterized protein</fullName>
    </submittedName>
</protein>
<keyword evidence="2" id="KW-1185">Reference proteome</keyword>
<evidence type="ECO:0000313" key="1">
    <source>
        <dbReference type="EMBL" id="KAG1784252.1"/>
    </source>
</evidence>
<dbReference type="Gene3D" id="3.90.550.10">
    <property type="entry name" value="Spore Coat Polysaccharide Biosynthesis Protein SpsA, Chain A"/>
    <property type="match status" value="1"/>
</dbReference>
<accession>A0A9P7A8B2</accession>
<proteinExistence type="predicted"/>
<gene>
    <name evidence="1" type="ORF">EV702DRAFT_1058250</name>
</gene>
<sequence length="526" mass="58719">MARKTIVFRWLLVACAVLPYYVHLLSRRRTHVLADLDQTPWEGLAIPSRPLAASLLVGANRFPNAQRVSSVSVSQSYPDVTAVILNWSRLPNVVRIVSLLCGPLLEDVIAEIVVWNNNPREISYQTFAKTGCPSEKLRIYNSPHNAYFQARYVACGQATTRFCFLQDDDYLVMPEIIRTLHARVLGTPDHSIHLLPPHEVLSTQLRTTVTSDGAHTSSAWLGHGTILPRTGAVDFLALLHHLNASEDEMKMADNYFTILNNRIPEVWFDQGIELGGGQPFTIGMEGNERNKIHITNACRYLNTLLSAFRALDISHKSRLPFIEVDAVTPAGHQIFQAPCLGASCLLQTNIPLLPSNLKAGSHSADDMVTQELRSIQSLGQDAVDHYLRFPPSQAVDGRPDTAFRSPLPARRGDFVSLDMLSPVGSASSTFEIKLLVTRETVDILHQALFESSTDAVNWVVSTHALVCEETELAGLRSLRPAPRKLQECSVQLQETGHRFFRASLQVDIPSSPHWMIYELWIRQWSV</sequence>
<reference evidence="1" key="1">
    <citation type="journal article" date="2020" name="New Phytol.">
        <title>Comparative genomics reveals dynamic genome evolution in host specialist ectomycorrhizal fungi.</title>
        <authorList>
            <person name="Lofgren L.A."/>
            <person name="Nguyen N.H."/>
            <person name="Vilgalys R."/>
            <person name="Ruytinx J."/>
            <person name="Liao H.L."/>
            <person name="Branco S."/>
            <person name="Kuo A."/>
            <person name="LaButti K."/>
            <person name="Lipzen A."/>
            <person name="Andreopoulos W."/>
            <person name="Pangilinan J."/>
            <person name="Riley R."/>
            <person name="Hundley H."/>
            <person name="Na H."/>
            <person name="Barry K."/>
            <person name="Grigoriev I.V."/>
            <person name="Stajich J.E."/>
            <person name="Kennedy P.G."/>
        </authorList>
    </citation>
    <scope>NUCLEOTIDE SEQUENCE</scope>
    <source>
        <strain evidence="1">DOB743</strain>
    </source>
</reference>
<dbReference type="OrthoDB" id="1684102at2759"/>
<dbReference type="EMBL" id="JABBWD010000001">
    <property type="protein sequence ID" value="KAG1784252.1"/>
    <property type="molecule type" value="Genomic_DNA"/>
</dbReference>
<organism evidence="1 2">
    <name type="scientific">Suillus placidus</name>
    <dbReference type="NCBI Taxonomy" id="48579"/>
    <lineage>
        <taxon>Eukaryota</taxon>
        <taxon>Fungi</taxon>
        <taxon>Dikarya</taxon>
        <taxon>Basidiomycota</taxon>
        <taxon>Agaricomycotina</taxon>
        <taxon>Agaricomycetes</taxon>
        <taxon>Agaricomycetidae</taxon>
        <taxon>Boletales</taxon>
        <taxon>Suillineae</taxon>
        <taxon>Suillaceae</taxon>
        <taxon>Suillus</taxon>
    </lineage>
</organism>
<dbReference type="InterPro" id="IPR029044">
    <property type="entry name" value="Nucleotide-diphossugar_trans"/>
</dbReference>
<evidence type="ECO:0000313" key="2">
    <source>
        <dbReference type="Proteomes" id="UP000714275"/>
    </source>
</evidence>
<name>A0A9P7A8B2_9AGAM</name>
<dbReference type="AlphaFoldDB" id="A0A9P7A8B2"/>
<dbReference type="Proteomes" id="UP000714275">
    <property type="component" value="Unassembled WGS sequence"/>
</dbReference>
<comment type="caution">
    <text evidence="1">The sequence shown here is derived from an EMBL/GenBank/DDBJ whole genome shotgun (WGS) entry which is preliminary data.</text>
</comment>
<dbReference type="SUPFAM" id="SSF53448">
    <property type="entry name" value="Nucleotide-diphospho-sugar transferases"/>
    <property type="match status" value="1"/>
</dbReference>